<dbReference type="InterPro" id="IPR005841">
    <property type="entry name" value="Alpha-D-phosphohexomutase_SF"/>
</dbReference>
<dbReference type="Gene3D" id="3.40.120.10">
    <property type="entry name" value="Alpha-D-Glucose-1,6-Bisphosphate, subunit A, domain 3"/>
    <property type="match status" value="3"/>
</dbReference>
<feature type="domain" description="Alpha-D-phosphohexomutase alpha/beta/alpha" evidence="11">
    <location>
        <begin position="259"/>
        <end position="366"/>
    </location>
</feature>
<evidence type="ECO:0000259" key="8">
    <source>
        <dbReference type="Pfam" id="PF00408"/>
    </source>
</evidence>
<gene>
    <name evidence="12" type="ORF">AC477_04740</name>
</gene>
<dbReference type="InterPro" id="IPR005845">
    <property type="entry name" value="A-D-PHexomutase_a/b/a-II"/>
</dbReference>
<keyword evidence="5 7" id="KW-0460">Magnesium</keyword>
<dbReference type="Pfam" id="PF00408">
    <property type="entry name" value="PGM_PMM_IV"/>
    <property type="match status" value="1"/>
</dbReference>
<evidence type="ECO:0000256" key="1">
    <source>
        <dbReference type="ARBA" id="ARBA00001946"/>
    </source>
</evidence>
<dbReference type="Pfam" id="PF02878">
    <property type="entry name" value="PGM_PMM_I"/>
    <property type="match status" value="1"/>
</dbReference>
<dbReference type="SUPFAM" id="SSF55957">
    <property type="entry name" value="Phosphoglucomutase, C-terminal domain"/>
    <property type="match status" value="1"/>
</dbReference>
<evidence type="ECO:0000256" key="4">
    <source>
        <dbReference type="ARBA" id="ARBA00022723"/>
    </source>
</evidence>
<feature type="domain" description="Alpha-D-phosphohexomutase alpha/beta/alpha" evidence="10">
    <location>
        <begin position="159"/>
        <end position="254"/>
    </location>
</feature>
<evidence type="ECO:0008006" key="14">
    <source>
        <dbReference type="Google" id="ProtNLM"/>
    </source>
</evidence>
<reference evidence="12 13" key="1">
    <citation type="submission" date="2015-06" db="EMBL/GenBank/DDBJ databases">
        <title>New insights into the roles of widespread benthic archaea in carbon and nitrogen cycling.</title>
        <authorList>
            <person name="Lazar C.S."/>
            <person name="Baker B.J."/>
            <person name="Seitz K.W."/>
            <person name="Hyde A.S."/>
            <person name="Dick G.J."/>
            <person name="Hinrichs K.-U."/>
            <person name="Teske A.P."/>
        </authorList>
    </citation>
    <scope>NUCLEOTIDE SEQUENCE [LARGE SCALE GENOMIC DNA]</scope>
    <source>
        <strain evidence="12">SG8-32-1</strain>
    </source>
</reference>
<sequence length="456" mass="50264">MTVSGKTDFDHIFRAYDIRGIFGEDLTEEVATRIGVAFAHFLEGKTFVVGRDVRLSGEKLRDALVSGLVSKCDITDVGVVPTPLLYFAATQLQKDAGIMVTASHNPPKWNGFKAFRGQKGSIYGKDMEIIRDLAKNVDTDKLGKQRGTTESYQGIIGEYQDFVQSKIRFEKKLNVVTDSANGTCGLVAPALFDRLGCNIISLNQEPDGTFPAHLPVPKAETLGELMKEVVLRKADFGVGYDGDGDRAVFIDETGKLIPGDLTLLIFAKDALQKHQGGKVVYELSCSMAVEEYVTKLGGIPIVEKVGHTFIMDRMIEEQALLGGEKSSHFYFADVFGMDDGVFASLKLAEILSKSDKKLSEIVASLPQYPSVYEKNFEVPDKLKFTVIEKLRSQFKSHGLKTLNIDGVKLIEKNGWVILRASNTEPVIRISAEARTNEKLNELYDFAVSELTKAING</sequence>
<dbReference type="InterPro" id="IPR005843">
    <property type="entry name" value="A-D-PHexomutase_C"/>
</dbReference>
<dbReference type="GO" id="GO:0000287">
    <property type="term" value="F:magnesium ion binding"/>
    <property type="evidence" value="ECO:0007669"/>
    <property type="project" value="InterPro"/>
</dbReference>
<keyword evidence="4 7" id="KW-0479">Metal-binding</keyword>
<accession>A0A0M0BQQ9</accession>
<evidence type="ECO:0000256" key="5">
    <source>
        <dbReference type="ARBA" id="ARBA00022842"/>
    </source>
</evidence>
<organism evidence="12 13">
    <name type="scientific">miscellaneous Crenarchaeota group-1 archaeon SG8-32-1</name>
    <dbReference type="NCBI Taxonomy" id="1685124"/>
    <lineage>
        <taxon>Archaea</taxon>
        <taxon>Candidatus Bathyarchaeota</taxon>
        <taxon>MCG-1</taxon>
    </lineage>
</organism>
<comment type="cofactor">
    <cofactor evidence="1">
        <name>Mg(2+)</name>
        <dbReference type="ChEBI" id="CHEBI:18420"/>
    </cofactor>
</comment>
<keyword evidence="6" id="KW-0413">Isomerase</keyword>
<evidence type="ECO:0000313" key="13">
    <source>
        <dbReference type="Proteomes" id="UP000037237"/>
    </source>
</evidence>
<name>A0A0M0BQQ9_9ARCH</name>
<dbReference type="PRINTS" id="PR00509">
    <property type="entry name" value="PGMPMM"/>
</dbReference>
<evidence type="ECO:0000259" key="11">
    <source>
        <dbReference type="Pfam" id="PF02880"/>
    </source>
</evidence>
<comment type="caution">
    <text evidence="12">The sequence shown here is derived from an EMBL/GenBank/DDBJ whole genome shotgun (WGS) entry which is preliminary data.</text>
</comment>
<dbReference type="InterPro" id="IPR016066">
    <property type="entry name" value="A-D-PHexomutase_CS"/>
</dbReference>
<evidence type="ECO:0000313" key="12">
    <source>
        <dbReference type="EMBL" id="KON30710.1"/>
    </source>
</evidence>
<dbReference type="EMBL" id="LFWU01000117">
    <property type="protein sequence ID" value="KON30710.1"/>
    <property type="molecule type" value="Genomic_DNA"/>
</dbReference>
<dbReference type="InterPro" id="IPR005846">
    <property type="entry name" value="A-D-PHexomutase_a/b/a-III"/>
</dbReference>
<dbReference type="Proteomes" id="UP000037237">
    <property type="component" value="Unassembled WGS sequence"/>
</dbReference>
<evidence type="ECO:0000256" key="6">
    <source>
        <dbReference type="ARBA" id="ARBA00023235"/>
    </source>
</evidence>
<dbReference type="GO" id="GO:0016868">
    <property type="term" value="F:intramolecular phosphotransferase activity"/>
    <property type="evidence" value="ECO:0007669"/>
    <property type="project" value="InterPro"/>
</dbReference>
<dbReference type="AlphaFoldDB" id="A0A0M0BQQ9"/>
<dbReference type="InterPro" id="IPR036900">
    <property type="entry name" value="A-D-PHexomutase_C_sf"/>
</dbReference>
<comment type="similarity">
    <text evidence="2 7">Belongs to the phosphohexose mutase family.</text>
</comment>
<dbReference type="PROSITE" id="PS00710">
    <property type="entry name" value="PGM_PMM"/>
    <property type="match status" value="1"/>
</dbReference>
<dbReference type="SUPFAM" id="SSF53738">
    <property type="entry name" value="Phosphoglucomutase, first 3 domains"/>
    <property type="match status" value="3"/>
</dbReference>
<evidence type="ECO:0000256" key="3">
    <source>
        <dbReference type="ARBA" id="ARBA00022553"/>
    </source>
</evidence>
<evidence type="ECO:0000259" key="10">
    <source>
        <dbReference type="Pfam" id="PF02879"/>
    </source>
</evidence>
<keyword evidence="3" id="KW-0597">Phosphoprotein</keyword>
<evidence type="ECO:0000256" key="7">
    <source>
        <dbReference type="RuleBase" id="RU004326"/>
    </source>
</evidence>
<proteinExistence type="inferred from homology"/>
<dbReference type="Pfam" id="PF02880">
    <property type="entry name" value="PGM_PMM_III"/>
    <property type="match status" value="1"/>
</dbReference>
<dbReference type="PANTHER" id="PTHR43771">
    <property type="entry name" value="PHOSPHOMANNOMUTASE"/>
    <property type="match status" value="1"/>
</dbReference>
<dbReference type="Gene3D" id="3.30.310.50">
    <property type="entry name" value="Alpha-D-phosphohexomutase, C-terminal domain"/>
    <property type="match status" value="1"/>
</dbReference>
<feature type="domain" description="Alpha-D-phosphohexomutase alpha/beta/alpha" evidence="9">
    <location>
        <begin position="12"/>
        <end position="138"/>
    </location>
</feature>
<feature type="domain" description="Alpha-D-phosphohexomutase C-terminal" evidence="8">
    <location>
        <begin position="373"/>
        <end position="444"/>
    </location>
</feature>
<evidence type="ECO:0000256" key="2">
    <source>
        <dbReference type="ARBA" id="ARBA00010231"/>
    </source>
</evidence>
<dbReference type="CDD" id="cd03089">
    <property type="entry name" value="PMM_PGM"/>
    <property type="match status" value="1"/>
</dbReference>
<evidence type="ECO:0000259" key="9">
    <source>
        <dbReference type="Pfam" id="PF02878"/>
    </source>
</evidence>
<dbReference type="Pfam" id="PF02879">
    <property type="entry name" value="PGM_PMM_II"/>
    <property type="match status" value="1"/>
</dbReference>
<dbReference type="InterPro" id="IPR016055">
    <property type="entry name" value="A-D-PHexomutase_a/b/a-I/II/III"/>
</dbReference>
<dbReference type="GO" id="GO:0005975">
    <property type="term" value="P:carbohydrate metabolic process"/>
    <property type="evidence" value="ECO:0007669"/>
    <property type="project" value="InterPro"/>
</dbReference>
<dbReference type="PANTHER" id="PTHR43771:SF1">
    <property type="entry name" value="PHOSPHOMANNOMUTASE"/>
    <property type="match status" value="1"/>
</dbReference>
<protein>
    <recommendedName>
        <fullName evidence="14">Phosphomannomutase</fullName>
    </recommendedName>
</protein>
<dbReference type="InterPro" id="IPR005844">
    <property type="entry name" value="A-D-PHexomutase_a/b/a-I"/>
</dbReference>